<evidence type="ECO:0000313" key="2">
    <source>
        <dbReference type="Proteomes" id="UP001595699"/>
    </source>
</evidence>
<organism evidence="1 2">
    <name type="scientific">Tenggerimyces flavus</name>
    <dbReference type="NCBI Taxonomy" id="1708749"/>
    <lineage>
        <taxon>Bacteria</taxon>
        <taxon>Bacillati</taxon>
        <taxon>Actinomycetota</taxon>
        <taxon>Actinomycetes</taxon>
        <taxon>Propionibacteriales</taxon>
        <taxon>Nocardioidaceae</taxon>
        <taxon>Tenggerimyces</taxon>
    </lineage>
</organism>
<keyword evidence="2" id="KW-1185">Reference proteome</keyword>
<protein>
    <submittedName>
        <fullName evidence="1">Uncharacterized protein</fullName>
    </submittedName>
</protein>
<evidence type="ECO:0000313" key="1">
    <source>
        <dbReference type="EMBL" id="MFC3766939.1"/>
    </source>
</evidence>
<reference evidence="2" key="1">
    <citation type="journal article" date="2019" name="Int. J. Syst. Evol. Microbiol.">
        <title>The Global Catalogue of Microorganisms (GCM) 10K type strain sequencing project: providing services to taxonomists for standard genome sequencing and annotation.</title>
        <authorList>
            <consortium name="The Broad Institute Genomics Platform"/>
            <consortium name="The Broad Institute Genome Sequencing Center for Infectious Disease"/>
            <person name="Wu L."/>
            <person name="Ma J."/>
        </authorList>
    </citation>
    <scope>NUCLEOTIDE SEQUENCE [LARGE SCALE GENOMIC DNA]</scope>
    <source>
        <strain evidence="2">CGMCC 4.7241</strain>
    </source>
</reference>
<comment type="caution">
    <text evidence="1">The sequence shown here is derived from an EMBL/GenBank/DDBJ whole genome shotgun (WGS) entry which is preliminary data.</text>
</comment>
<accession>A0ABV7YPX8</accession>
<gene>
    <name evidence="1" type="ORF">ACFOUW_39350</name>
</gene>
<dbReference type="RefSeq" id="WP_205115885.1">
    <property type="nucleotide sequence ID" value="NZ_JAFBCM010000001.1"/>
</dbReference>
<dbReference type="EMBL" id="JBHRZH010000062">
    <property type="protein sequence ID" value="MFC3766939.1"/>
    <property type="molecule type" value="Genomic_DNA"/>
</dbReference>
<sequence>MTEQLAAELAHWRAAAEALADLDAIASPAAWASLEDYLRLRVRQRLTATVADLTQEAAAAARSLATGANEHDVRARMLKLRRRYLQVETILDFYGDAVASRTNPALAAVLRGLDVIAGDSLDLILRGLGIATPPAVVYLDKGLGAAILRADVRLWDGTSPSPVAAVKITRHNLSHPTALLHETGHQVAHLTGWTPELKDALGQGLKKHSTELAAMWRDWASEVAADVHAFAQAGFAPLPALANVVDGATSAVFRLVPGDPHPPPWIRVMFNVALCRSWYGPGPWDAIAEAWQHRHPVDVRTDAGALAHRSAQAMSDIVDLCTRQPMAAFRGRPLAALADPNRVSPTALDALARRAGGSLLTSQYLARREPLAILAWLTSRPTFEPAQAAAHRQALQGWLASLSPERVPKVA</sequence>
<name>A0ABV7YPX8_9ACTN</name>
<dbReference type="Proteomes" id="UP001595699">
    <property type="component" value="Unassembled WGS sequence"/>
</dbReference>
<proteinExistence type="predicted"/>